<comment type="caution">
    <text evidence="5">The sequence shown here is derived from an EMBL/GenBank/DDBJ whole genome shotgun (WGS) entry which is preliminary data.</text>
</comment>
<proteinExistence type="inferred from homology"/>
<dbReference type="CDD" id="cd01166">
    <property type="entry name" value="KdgK"/>
    <property type="match status" value="1"/>
</dbReference>
<evidence type="ECO:0000313" key="6">
    <source>
        <dbReference type="Proteomes" id="UP000823989"/>
    </source>
</evidence>
<sequence>MRLITFGEIMMRLSTEPSSTFKTANQFNINIGGSEMNVAMSLASSGIDVSMMTALPDNRFGQRTVSLLKSNDINTEHINLTGRRMGTYFLEQGFNVRGSSVIYDRKYSSFEQSKVSDYDFDAAFEGHDWFHFSGITPALNTELQDVLTAALEAAKARGMKISADLNFRGNLWSFEEARKTMTKFVKYCDVIFGYEPLELVEDGKDVKDGLERNPGPDTLKPILDRIHKKYGVSHIAFTQRTVVHSNKNIIKGLISTKDGIYETDSYEVEILDRIGTGDAFTAGIIHGLMDSRKSYKETLQNALGNMLFKHTISGDFLTEDIAAMGSVLDATREVKR</sequence>
<dbReference type="Proteomes" id="UP000823989">
    <property type="component" value="Unassembled WGS sequence"/>
</dbReference>
<keyword evidence="3 5" id="KW-0418">Kinase</keyword>
<protein>
    <submittedName>
        <fullName evidence="5">Sugar kinase</fullName>
    </submittedName>
</protein>
<dbReference type="PANTHER" id="PTHR43320:SF2">
    <property type="entry name" value="2-DEHYDRO-3-DEOXYGLUCONOKINASE_2-DEHYDRO-3-DEOXYGALACTONOKINASE"/>
    <property type="match status" value="1"/>
</dbReference>
<evidence type="ECO:0000256" key="1">
    <source>
        <dbReference type="ARBA" id="ARBA00010688"/>
    </source>
</evidence>
<name>A0A9D1QG09_9STAP</name>
<dbReference type="InterPro" id="IPR011611">
    <property type="entry name" value="PfkB_dom"/>
</dbReference>
<dbReference type="GO" id="GO:0016301">
    <property type="term" value="F:kinase activity"/>
    <property type="evidence" value="ECO:0007669"/>
    <property type="project" value="UniProtKB-KW"/>
</dbReference>
<reference evidence="5" key="1">
    <citation type="journal article" date="2021" name="PeerJ">
        <title>Extensive microbial diversity within the chicken gut microbiome revealed by metagenomics and culture.</title>
        <authorList>
            <person name="Gilroy R."/>
            <person name="Ravi A."/>
            <person name="Getino M."/>
            <person name="Pursley I."/>
            <person name="Horton D.L."/>
            <person name="Alikhan N.F."/>
            <person name="Baker D."/>
            <person name="Gharbi K."/>
            <person name="Hall N."/>
            <person name="Watson M."/>
            <person name="Adriaenssens E.M."/>
            <person name="Foster-Nyarko E."/>
            <person name="Jarju S."/>
            <person name="Secka A."/>
            <person name="Antonio M."/>
            <person name="Oren A."/>
            <person name="Chaudhuri R.R."/>
            <person name="La Ragione R."/>
            <person name="Hildebrand F."/>
            <person name="Pallen M.J."/>
        </authorList>
    </citation>
    <scope>NUCLEOTIDE SEQUENCE</scope>
    <source>
        <strain evidence="5">ChiHjej13B12-752</strain>
    </source>
</reference>
<evidence type="ECO:0000256" key="3">
    <source>
        <dbReference type="ARBA" id="ARBA00022777"/>
    </source>
</evidence>
<dbReference type="Pfam" id="PF00294">
    <property type="entry name" value="PfkB"/>
    <property type="match status" value="1"/>
</dbReference>
<dbReference type="Gene3D" id="3.40.1190.20">
    <property type="match status" value="1"/>
</dbReference>
<gene>
    <name evidence="5" type="ORF">H9891_02200</name>
</gene>
<organism evidence="5 6">
    <name type="scientific">Candidatus Salinicoccus stercoripullorum</name>
    <dbReference type="NCBI Taxonomy" id="2838756"/>
    <lineage>
        <taxon>Bacteria</taxon>
        <taxon>Bacillati</taxon>
        <taxon>Bacillota</taxon>
        <taxon>Bacilli</taxon>
        <taxon>Bacillales</taxon>
        <taxon>Staphylococcaceae</taxon>
        <taxon>Salinicoccus</taxon>
    </lineage>
</organism>
<dbReference type="PANTHER" id="PTHR43320">
    <property type="entry name" value="SUGAR KINASE"/>
    <property type="match status" value="1"/>
</dbReference>
<feature type="domain" description="Carbohydrate kinase PfkB" evidence="4">
    <location>
        <begin position="3"/>
        <end position="302"/>
    </location>
</feature>
<dbReference type="InterPro" id="IPR029056">
    <property type="entry name" value="Ribokinase-like"/>
</dbReference>
<dbReference type="InterPro" id="IPR052700">
    <property type="entry name" value="Carb_kinase_PfkB-like"/>
</dbReference>
<dbReference type="EMBL" id="DXHR01000004">
    <property type="protein sequence ID" value="HIW11969.1"/>
    <property type="molecule type" value="Genomic_DNA"/>
</dbReference>
<dbReference type="AlphaFoldDB" id="A0A9D1QG09"/>
<evidence type="ECO:0000259" key="4">
    <source>
        <dbReference type="Pfam" id="PF00294"/>
    </source>
</evidence>
<keyword evidence="2" id="KW-0808">Transferase</keyword>
<comment type="similarity">
    <text evidence="1">Belongs to the carbohydrate kinase PfkB family.</text>
</comment>
<reference evidence="5" key="2">
    <citation type="submission" date="2021-04" db="EMBL/GenBank/DDBJ databases">
        <authorList>
            <person name="Gilroy R."/>
        </authorList>
    </citation>
    <scope>NUCLEOTIDE SEQUENCE</scope>
    <source>
        <strain evidence="5">ChiHjej13B12-752</strain>
    </source>
</reference>
<evidence type="ECO:0000256" key="2">
    <source>
        <dbReference type="ARBA" id="ARBA00022679"/>
    </source>
</evidence>
<evidence type="ECO:0000313" key="5">
    <source>
        <dbReference type="EMBL" id="HIW11969.1"/>
    </source>
</evidence>
<accession>A0A9D1QG09</accession>
<dbReference type="SUPFAM" id="SSF53613">
    <property type="entry name" value="Ribokinase-like"/>
    <property type="match status" value="1"/>
</dbReference>